<sequence length="105" mass="12185">MQLICHTDALNEGEARGFETAGRALLVVRRQHQFYVYENRCPHRGIRLEWQADQFLDYEKQFIQCATHGALFRIEDGECIAGPCPGERLIPCQFLQQDNCLYLIP</sequence>
<dbReference type="PANTHER" id="PTHR40261:SF1">
    <property type="entry name" value="RIESKE DOMAIN-CONTAINING PROTEIN"/>
    <property type="match status" value="1"/>
</dbReference>
<evidence type="ECO:0000256" key="1">
    <source>
        <dbReference type="ARBA" id="ARBA00022714"/>
    </source>
</evidence>
<keyword evidence="1" id="KW-0001">2Fe-2S</keyword>
<keyword evidence="7" id="KW-1185">Reference proteome</keyword>
<organism evidence="6 7">
    <name type="scientific">Nitrincola lacisaponensis</name>
    <dbReference type="NCBI Taxonomy" id="267850"/>
    <lineage>
        <taxon>Bacteria</taxon>
        <taxon>Pseudomonadati</taxon>
        <taxon>Pseudomonadota</taxon>
        <taxon>Gammaproteobacteria</taxon>
        <taxon>Oceanospirillales</taxon>
        <taxon>Oceanospirillaceae</taxon>
        <taxon>Nitrincola</taxon>
    </lineage>
</organism>
<keyword evidence="3" id="KW-0408">Iron</keyword>
<dbReference type="GO" id="GO:0051537">
    <property type="term" value="F:2 iron, 2 sulfur cluster binding"/>
    <property type="evidence" value="ECO:0007669"/>
    <property type="project" value="UniProtKB-KW"/>
</dbReference>
<dbReference type="RefSeq" id="WP_036549420.1">
    <property type="nucleotide sequence ID" value="NZ_JMSZ01000040.1"/>
</dbReference>
<keyword evidence="2" id="KW-0479">Metal-binding</keyword>
<dbReference type="Pfam" id="PF00355">
    <property type="entry name" value="Rieske"/>
    <property type="match status" value="1"/>
</dbReference>
<dbReference type="Gene3D" id="2.102.10.10">
    <property type="entry name" value="Rieske [2Fe-2S] iron-sulphur domain"/>
    <property type="match status" value="1"/>
</dbReference>
<proteinExistence type="predicted"/>
<dbReference type="SUPFAM" id="SSF50022">
    <property type="entry name" value="ISP domain"/>
    <property type="match status" value="1"/>
</dbReference>
<evidence type="ECO:0000259" key="5">
    <source>
        <dbReference type="PROSITE" id="PS51296"/>
    </source>
</evidence>
<evidence type="ECO:0000256" key="3">
    <source>
        <dbReference type="ARBA" id="ARBA00023004"/>
    </source>
</evidence>
<feature type="domain" description="Rieske" evidence="5">
    <location>
        <begin position="2"/>
        <end position="104"/>
    </location>
</feature>
<dbReference type="AlphaFoldDB" id="A0A063Y2E2"/>
<dbReference type="GO" id="GO:0046872">
    <property type="term" value="F:metal ion binding"/>
    <property type="evidence" value="ECO:0007669"/>
    <property type="project" value="UniProtKB-KW"/>
</dbReference>
<evidence type="ECO:0000313" key="7">
    <source>
        <dbReference type="Proteomes" id="UP000027318"/>
    </source>
</evidence>
<dbReference type="STRING" id="267850.ADINL_2797"/>
<dbReference type="OrthoDB" id="9794779at2"/>
<evidence type="ECO:0000256" key="4">
    <source>
        <dbReference type="ARBA" id="ARBA00023014"/>
    </source>
</evidence>
<evidence type="ECO:0000256" key="2">
    <source>
        <dbReference type="ARBA" id="ARBA00022723"/>
    </source>
</evidence>
<dbReference type="InterPro" id="IPR017941">
    <property type="entry name" value="Rieske_2Fe-2S"/>
</dbReference>
<accession>A0A063Y2E2</accession>
<keyword evidence="4" id="KW-0411">Iron-sulfur</keyword>
<name>A0A063Y2E2_9GAMM</name>
<dbReference type="EMBL" id="JMSZ01000040">
    <property type="protein sequence ID" value="KDE38702.1"/>
    <property type="molecule type" value="Genomic_DNA"/>
</dbReference>
<reference evidence="6 7" key="1">
    <citation type="journal article" date="2005" name="Int. J. Syst. Evol. Microbiol.">
        <title>Nitrincola lacisaponensis gen. nov., sp. nov., a novel alkaliphilic bacterium isolated from an alkaline, saline lake.</title>
        <authorList>
            <person name="Dimitriu P.A."/>
            <person name="Shukla S.K."/>
            <person name="Conradt J."/>
            <person name="Marquez M.C."/>
            <person name="Ventosa A."/>
            <person name="Maglia A."/>
            <person name="Peyton B.M."/>
            <person name="Pinkart H.C."/>
            <person name="Mormile M.R."/>
        </authorList>
    </citation>
    <scope>NUCLEOTIDE SEQUENCE [LARGE SCALE GENOMIC DNA]</scope>
    <source>
        <strain evidence="6 7">4CA</strain>
    </source>
</reference>
<dbReference type="PROSITE" id="PS51296">
    <property type="entry name" value="RIESKE"/>
    <property type="match status" value="1"/>
</dbReference>
<dbReference type="InterPro" id="IPR036922">
    <property type="entry name" value="Rieske_2Fe-2S_sf"/>
</dbReference>
<gene>
    <name evidence="6" type="ORF">ADINL_2797</name>
</gene>
<dbReference type="CDD" id="cd03467">
    <property type="entry name" value="Rieske"/>
    <property type="match status" value="1"/>
</dbReference>
<protein>
    <submittedName>
        <fullName evidence="6">Rieske 2Fe-2S family protein</fullName>
    </submittedName>
</protein>
<dbReference type="PANTHER" id="PTHR40261">
    <property type="match status" value="1"/>
</dbReference>
<comment type="caution">
    <text evidence="6">The sequence shown here is derived from an EMBL/GenBank/DDBJ whole genome shotgun (WGS) entry which is preliminary data.</text>
</comment>
<dbReference type="Proteomes" id="UP000027318">
    <property type="component" value="Unassembled WGS sequence"/>
</dbReference>
<evidence type="ECO:0000313" key="6">
    <source>
        <dbReference type="EMBL" id="KDE38702.1"/>
    </source>
</evidence>